<feature type="region of interest" description="Disordered" evidence="1">
    <location>
        <begin position="27"/>
        <end position="54"/>
    </location>
</feature>
<reference evidence="2" key="1">
    <citation type="journal article" date="2019" name="bioRxiv">
        <title>The Genome of the Zebra Mussel, Dreissena polymorpha: A Resource for Invasive Species Research.</title>
        <authorList>
            <person name="McCartney M.A."/>
            <person name="Auch B."/>
            <person name="Kono T."/>
            <person name="Mallez S."/>
            <person name="Zhang Y."/>
            <person name="Obille A."/>
            <person name="Becker A."/>
            <person name="Abrahante J.E."/>
            <person name="Garbe J."/>
            <person name="Badalamenti J.P."/>
            <person name="Herman A."/>
            <person name="Mangelson H."/>
            <person name="Liachko I."/>
            <person name="Sullivan S."/>
            <person name="Sone E.D."/>
            <person name="Koren S."/>
            <person name="Silverstein K.A.T."/>
            <person name="Beckman K.B."/>
            <person name="Gohl D.M."/>
        </authorList>
    </citation>
    <scope>NUCLEOTIDE SEQUENCE</scope>
    <source>
        <strain evidence="2">Duluth1</strain>
        <tissue evidence="2">Whole animal</tissue>
    </source>
</reference>
<accession>A0A9D4HMF0</accession>
<reference evidence="2" key="2">
    <citation type="submission" date="2020-11" db="EMBL/GenBank/DDBJ databases">
        <authorList>
            <person name="McCartney M.A."/>
            <person name="Auch B."/>
            <person name="Kono T."/>
            <person name="Mallez S."/>
            <person name="Becker A."/>
            <person name="Gohl D.M."/>
            <person name="Silverstein K.A.T."/>
            <person name="Koren S."/>
            <person name="Bechman K.B."/>
            <person name="Herman A."/>
            <person name="Abrahante J.E."/>
            <person name="Garbe J."/>
        </authorList>
    </citation>
    <scope>NUCLEOTIDE SEQUENCE</scope>
    <source>
        <strain evidence="2">Duluth1</strain>
        <tissue evidence="2">Whole animal</tissue>
    </source>
</reference>
<organism evidence="2 3">
    <name type="scientific">Dreissena polymorpha</name>
    <name type="common">Zebra mussel</name>
    <name type="synonym">Mytilus polymorpha</name>
    <dbReference type="NCBI Taxonomy" id="45954"/>
    <lineage>
        <taxon>Eukaryota</taxon>
        <taxon>Metazoa</taxon>
        <taxon>Spiralia</taxon>
        <taxon>Lophotrochozoa</taxon>
        <taxon>Mollusca</taxon>
        <taxon>Bivalvia</taxon>
        <taxon>Autobranchia</taxon>
        <taxon>Heteroconchia</taxon>
        <taxon>Euheterodonta</taxon>
        <taxon>Imparidentia</taxon>
        <taxon>Neoheterodontei</taxon>
        <taxon>Myida</taxon>
        <taxon>Dreissenoidea</taxon>
        <taxon>Dreissenidae</taxon>
        <taxon>Dreissena</taxon>
    </lineage>
</organism>
<sequence length="54" mass="6281">MLYTACCWFQRRQQDRSSVQKTIRLQGKDLQNLTTPGNAGTEEQDNKHGQKRSQ</sequence>
<dbReference type="AlphaFoldDB" id="A0A9D4HMF0"/>
<keyword evidence="3" id="KW-1185">Reference proteome</keyword>
<evidence type="ECO:0000256" key="1">
    <source>
        <dbReference type="SAM" id="MobiDB-lite"/>
    </source>
</evidence>
<comment type="caution">
    <text evidence="2">The sequence shown here is derived from an EMBL/GenBank/DDBJ whole genome shotgun (WGS) entry which is preliminary data.</text>
</comment>
<protein>
    <submittedName>
        <fullName evidence="2">Uncharacterized protein</fullName>
    </submittedName>
</protein>
<proteinExistence type="predicted"/>
<gene>
    <name evidence="2" type="ORF">DPMN_049708</name>
</gene>
<name>A0A9D4HMF0_DREPO</name>
<dbReference type="EMBL" id="JAIWYP010000012">
    <property type="protein sequence ID" value="KAH3723910.1"/>
    <property type="molecule type" value="Genomic_DNA"/>
</dbReference>
<evidence type="ECO:0000313" key="2">
    <source>
        <dbReference type="EMBL" id="KAH3723910.1"/>
    </source>
</evidence>
<feature type="compositionally biased region" description="Polar residues" evidence="1">
    <location>
        <begin position="27"/>
        <end position="38"/>
    </location>
</feature>
<dbReference type="Proteomes" id="UP000828390">
    <property type="component" value="Unassembled WGS sequence"/>
</dbReference>
<evidence type="ECO:0000313" key="3">
    <source>
        <dbReference type="Proteomes" id="UP000828390"/>
    </source>
</evidence>